<organism evidence="1 2">
    <name type="scientific">Pleurodeles waltl</name>
    <name type="common">Iberian ribbed newt</name>
    <dbReference type="NCBI Taxonomy" id="8319"/>
    <lineage>
        <taxon>Eukaryota</taxon>
        <taxon>Metazoa</taxon>
        <taxon>Chordata</taxon>
        <taxon>Craniata</taxon>
        <taxon>Vertebrata</taxon>
        <taxon>Euteleostomi</taxon>
        <taxon>Amphibia</taxon>
        <taxon>Batrachia</taxon>
        <taxon>Caudata</taxon>
        <taxon>Salamandroidea</taxon>
        <taxon>Salamandridae</taxon>
        <taxon>Pleurodelinae</taxon>
        <taxon>Pleurodeles</taxon>
    </lineage>
</organism>
<dbReference type="Proteomes" id="UP001066276">
    <property type="component" value="Chromosome 8"/>
</dbReference>
<keyword evidence="2" id="KW-1185">Reference proteome</keyword>
<name>A0AAV7N9L4_PLEWA</name>
<accession>A0AAV7N9L4</accession>
<evidence type="ECO:0000313" key="2">
    <source>
        <dbReference type="Proteomes" id="UP001066276"/>
    </source>
</evidence>
<evidence type="ECO:0000313" key="1">
    <source>
        <dbReference type="EMBL" id="KAJ1112681.1"/>
    </source>
</evidence>
<sequence length="98" mass="10952">MFAEVAMMKDKVRKSAQVNKIVNYTHSLPFDKPEEVPQGDPEDWVDAQTADGPSLSDLMDAIKGSWTEMVAKLGSVAINVNLFRTDLRKVADRVKETK</sequence>
<dbReference type="AlphaFoldDB" id="A0AAV7N9L4"/>
<dbReference type="EMBL" id="JANPWB010000012">
    <property type="protein sequence ID" value="KAJ1112681.1"/>
    <property type="molecule type" value="Genomic_DNA"/>
</dbReference>
<reference evidence="1" key="1">
    <citation type="journal article" date="2022" name="bioRxiv">
        <title>Sequencing and chromosome-scale assembly of the giantPleurodeles waltlgenome.</title>
        <authorList>
            <person name="Brown T."/>
            <person name="Elewa A."/>
            <person name="Iarovenko S."/>
            <person name="Subramanian E."/>
            <person name="Araus A.J."/>
            <person name="Petzold A."/>
            <person name="Susuki M."/>
            <person name="Suzuki K.-i.T."/>
            <person name="Hayashi T."/>
            <person name="Toyoda A."/>
            <person name="Oliveira C."/>
            <person name="Osipova E."/>
            <person name="Leigh N.D."/>
            <person name="Simon A."/>
            <person name="Yun M.H."/>
        </authorList>
    </citation>
    <scope>NUCLEOTIDE SEQUENCE</scope>
    <source>
        <strain evidence="1">20211129_DDA</strain>
        <tissue evidence="1">Liver</tissue>
    </source>
</reference>
<protein>
    <submittedName>
        <fullName evidence="1">Uncharacterized protein</fullName>
    </submittedName>
</protein>
<comment type="caution">
    <text evidence="1">The sequence shown here is derived from an EMBL/GenBank/DDBJ whole genome shotgun (WGS) entry which is preliminary data.</text>
</comment>
<gene>
    <name evidence="1" type="ORF">NDU88_000942</name>
</gene>
<proteinExistence type="predicted"/>